<organism evidence="1 2">
    <name type="scientific">Colletotrichum simmondsii</name>
    <dbReference type="NCBI Taxonomy" id="703756"/>
    <lineage>
        <taxon>Eukaryota</taxon>
        <taxon>Fungi</taxon>
        <taxon>Dikarya</taxon>
        <taxon>Ascomycota</taxon>
        <taxon>Pezizomycotina</taxon>
        <taxon>Sordariomycetes</taxon>
        <taxon>Hypocreomycetidae</taxon>
        <taxon>Glomerellales</taxon>
        <taxon>Glomerellaceae</taxon>
        <taxon>Colletotrichum</taxon>
        <taxon>Colletotrichum acutatum species complex</taxon>
    </lineage>
</organism>
<dbReference type="OrthoDB" id="4805123at2759"/>
<dbReference type="Proteomes" id="UP000070328">
    <property type="component" value="Unassembled WGS sequence"/>
</dbReference>
<accession>A0A135SGB3</accession>
<gene>
    <name evidence="1" type="ORF">CSIM01_01972</name>
</gene>
<protein>
    <submittedName>
        <fullName evidence="1">Uncharacterized protein</fullName>
    </submittedName>
</protein>
<reference evidence="1 2" key="1">
    <citation type="submission" date="2014-02" db="EMBL/GenBank/DDBJ databases">
        <title>The genome sequence of Colletotrichum simmondsii CBS122122.</title>
        <authorList>
            <person name="Baroncelli R."/>
            <person name="Thon M.R."/>
        </authorList>
    </citation>
    <scope>NUCLEOTIDE SEQUENCE [LARGE SCALE GENOMIC DNA]</scope>
    <source>
        <strain evidence="1 2">CBS122122</strain>
    </source>
</reference>
<evidence type="ECO:0000313" key="2">
    <source>
        <dbReference type="Proteomes" id="UP000070328"/>
    </source>
</evidence>
<dbReference type="EMBL" id="JFBX01000572">
    <property type="protein sequence ID" value="KXH34936.1"/>
    <property type="molecule type" value="Genomic_DNA"/>
</dbReference>
<keyword evidence="2" id="KW-1185">Reference proteome</keyword>
<name>A0A135SGB3_9PEZI</name>
<dbReference type="AlphaFoldDB" id="A0A135SGB3"/>
<evidence type="ECO:0000313" key="1">
    <source>
        <dbReference type="EMBL" id="KXH34936.1"/>
    </source>
</evidence>
<sequence>MGPDCASWQPNSPVSGGQGACASGLQTFTGAFDIWRGWNAMGGDYSATFAQWGNFLGATCTGGKTVSCDPKSGQYPNPVTGKCQTRQWTREIPAQLCDQRLVILSEMSERVPNFKDDAARSGFTCL</sequence>
<comment type="caution">
    <text evidence="1">The sequence shown here is derived from an EMBL/GenBank/DDBJ whole genome shotgun (WGS) entry which is preliminary data.</text>
</comment>
<proteinExistence type="predicted"/>